<evidence type="ECO:0000256" key="12">
    <source>
        <dbReference type="RuleBase" id="RU003991"/>
    </source>
</evidence>
<evidence type="ECO:0000256" key="2">
    <source>
        <dbReference type="ARBA" id="ARBA00022491"/>
    </source>
</evidence>
<evidence type="ECO:0000256" key="7">
    <source>
        <dbReference type="ARBA" id="ARBA00023015"/>
    </source>
</evidence>
<evidence type="ECO:0000256" key="3">
    <source>
        <dbReference type="ARBA" id="ARBA00022705"/>
    </source>
</evidence>
<keyword evidence="7" id="KW-0805">Transcription regulation</keyword>
<dbReference type="CDD" id="cd06529">
    <property type="entry name" value="S24_LexA-like"/>
    <property type="match status" value="1"/>
</dbReference>
<keyword evidence="6 12" id="KW-0068">Autocatalytic cleavage</keyword>
<dbReference type="GO" id="GO:0004252">
    <property type="term" value="F:serine-type endopeptidase activity"/>
    <property type="evidence" value="ECO:0007669"/>
    <property type="project" value="InterPro"/>
</dbReference>
<comment type="caution">
    <text evidence="15">The sequence shown here is derived from an EMBL/GenBank/DDBJ whole genome shotgun (WGS) entry which is preliminary data.</text>
</comment>
<sequence length="186" mass="20289">MNVGRIPSMRELMSSLGYRSPRSASLIVNKLIEKGALRRKDDGSLQFVKSIGDDTTRAQTIDVPLVGVVACGAPMLAEENIQAKIPVSTKLARPPHRYFLLKAKGDSMNQKGIGDGDFVLVRRQVTAKSGDTVVALIDNEATVKEFHEAGETVVLKPRSKNKQHQPIVLTKDFQIQGVVVATIPNM</sequence>
<dbReference type="SUPFAM" id="SSF51306">
    <property type="entry name" value="LexA/Signal peptidase"/>
    <property type="match status" value="1"/>
</dbReference>
<keyword evidence="3" id="KW-0235">DNA replication</keyword>
<dbReference type="InterPro" id="IPR036286">
    <property type="entry name" value="LexA/Signal_pep-like_sf"/>
</dbReference>
<gene>
    <name evidence="15" type="ORF">A3G33_06295</name>
</gene>
<dbReference type="GO" id="GO:0006260">
    <property type="term" value="P:DNA replication"/>
    <property type="evidence" value="ECO:0007669"/>
    <property type="project" value="UniProtKB-KW"/>
</dbReference>
<dbReference type="GO" id="GO:0045892">
    <property type="term" value="P:negative regulation of DNA-templated transcription"/>
    <property type="evidence" value="ECO:0007669"/>
    <property type="project" value="InterPro"/>
</dbReference>
<feature type="domain" description="Peptidase S24/S26A/S26B/S26C" evidence="13">
    <location>
        <begin position="64"/>
        <end position="180"/>
    </location>
</feature>
<keyword evidence="5 12" id="KW-0378">Hydrolase</keyword>
<keyword evidence="8" id="KW-0238">DNA-binding</keyword>
<comment type="similarity">
    <text evidence="1 12">Belongs to the peptidase S24 family.</text>
</comment>
<dbReference type="InterPro" id="IPR006200">
    <property type="entry name" value="LexA"/>
</dbReference>
<dbReference type="Proteomes" id="UP000178187">
    <property type="component" value="Unassembled WGS sequence"/>
</dbReference>
<evidence type="ECO:0000256" key="10">
    <source>
        <dbReference type="ARBA" id="ARBA00023204"/>
    </source>
</evidence>
<evidence type="ECO:0000313" key="16">
    <source>
        <dbReference type="Proteomes" id="UP000178187"/>
    </source>
</evidence>
<evidence type="ECO:0000256" key="9">
    <source>
        <dbReference type="ARBA" id="ARBA00023163"/>
    </source>
</evidence>
<dbReference type="Gene3D" id="2.10.109.10">
    <property type="entry name" value="Umud Fragment, subunit A"/>
    <property type="match status" value="1"/>
</dbReference>
<dbReference type="InterPro" id="IPR036388">
    <property type="entry name" value="WH-like_DNA-bd_sf"/>
</dbReference>
<dbReference type="PANTHER" id="PTHR33516:SF2">
    <property type="entry name" value="LEXA REPRESSOR-RELATED"/>
    <property type="match status" value="1"/>
</dbReference>
<dbReference type="EMBL" id="MHFR01000046">
    <property type="protein sequence ID" value="OGW96896.1"/>
    <property type="molecule type" value="Genomic_DNA"/>
</dbReference>
<evidence type="ECO:0000256" key="5">
    <source>
        <dbReference type="ARBA" id="ARBA00022801"/>
    </source>
</evidence>
<dbReference type="InterPro" id="IPR050077">
    <property type="entry name" value="LexA_repressor"/>
</dbReference>
<reference evidence="15 16" key="1">
    <citation type="journal article" date="2016" name="Nat. Commun.">
        <title>Thousands of microbial genomes shed light on interconnected biogeochemical processes in an aquifer system.</title>
        <authorList>
            <person name="Anantharaman K."/>
            <person name="Brown C.T."/>
            <person name="Hug L.A."/>
            <person name="Sharon I."/>
            <person name="Castelle C.J."/>
            <person name="Probst A.J."/>
            <person name="Thomas B.C."/>
            <person name="Singh A."/>
            <person name="Wilkins M.J."/>
            <person name="Karaoz U."/>
            <person name="Brodie E.L."/>
            <person name="Williams K.H."/>
            <person name="Hubbard S.S."/>
            <person name="Banfield J.F."/>
        </authorList>
    </citation>
    <scope>NUCLEOTIDE SEQUENCE [LARGE SCALE GENOMIC DNA]</scope>
</reference>
<dbReference type="InterPro" id="IPR006199">
    <property type="entry name" value="LexA_DNA-bd_dom"/>
</dbReference>
<dbReference type="InterPro" id="IPR039418">
    <property type="entry name" value="LexA-like"/>
</dbReference>
<dbReference type="Pfam" id="PF00717">
    <property type="entry name" value="Peptidase_S24"/>
    <property type="match status" value="1"/>
</dbReference>
<dbReference type="InterPro" id="IPR006197">
    <property type="entry name" value="Peptidase_S24_LexA"/>
</dbReference>
<evidence type="ECO:0000256" key="6">
    <source>
        <dbReference type="ARBA" id="ARBA00022813"/>
    </source>
</evidence>
<dbReference type="InterPro" id="IPR015927">
    <property type="entry name" value="Peptidase_S24_S26A/B/C"/>
</dbReference>
<dbReference type="GO" id="GO:0009432">
    <property type="term" value="P:SOS response"/>
    <property type="evidence" value="ECO:0007669"/>
    <property type="project" value="UniProtKB-KW"/>
</dbReference>
<dbReference type="PRINTS" id="PR00726">
    <property type="entry name" value="LEXASERPTASE"/>
</dbReference>
<dbReference type="Gene3D" id="1.10.10.10">
    <property type="entry name" value="Winged helix-like DNA-binding domain superfamily/Winged helix DNA-binding domain"/>
    <property type="match status" value="1"/>
</dbReference>
<dbReference type="Pfam" id="PF01726">
    <property type="entry name" value="LexA_DNA_bind"/>
    <property type="match status" value="1"/>
</dbReference>
<keyword evidence="2" id="KW-0678">Repressor</keyword>
<dbReference type="PANTHER" id="PTHR33516">
    <property type="entry name" value="LEXA REPRESSOR"/>
    <property type="match status" value="1"/>
</dbReference>
<protein>
    <submittedName>
        <fullName evidence="15">Repressor LexA</fullName>
    </submittedName>
</protein>
<evidence type="ECO:0000256" key="4">
    <source>
        <dbReference type="ARBA" id="ARBA00022763"/>
    </source>
</evidence>
<dbReference type="NCBIfam" id="TIGR00498">
    <property type="entry name" value="lexA"/>
    <property type="match status" value="1"/>
</dbReference>
<evidence type="ECO:0000313" key="15">
    <source>
        <dbReference type="EMBL" id="OGW96896.1"/>
    </source>
</evidence>
<dbReference type="GO" id="GO:0003677">
    <property type="term" value="F:DNA binding"/>
    <property type="evidence" value="ECO:0007669"/>
    <property type="project" value="UniProtKB-KW"/>
</dbReference>
<keyword evidence="11" id="KW-0742">SOS response</keyword>
<evidence type="ECO:0000256" key="11">
    <source>
        <dbReference type="ARBA" id="ARBA00023236"/>
    </source>
</evidence>
<accession>A0A1G1KVD1</accession>
<evidence type="ECO:0000256" key="1">
    <source>
        <dbReference type="ARBA" id="ARBA00007484"/>
    </source>
</evidence>
<keyword evidence="4" id="KW-0227">DNA damage</keyword>
<keyword evidence="10" id="KW-0234">DNA repair</keyword>
<name>A0A1G1KVD1_9BACT</name>
<feature type="domain" description="LexA repressor DNA-binding" evidence="14">
    <location>
        <begin position="6"/>
        <end position="42"/>
    </location>
</feature>
<evidence type="ECO:0000259" key="13">
    <source>
        <dbReference type="Pfam" id="PF00717"/>
    </source>
</evidence>
<evidence type="ECO:0000256" key="8">
    <source>
        <dbReference type="ARBA" id="ARBA00023125"/>
    </source>
</evidence>
<dbReference type="GO" id="GO:0006508">
    <property type="term" value="P:proteolysis"/>
    <property type="evidence" value="ECO:0007669"/>
    <property type="project" value="InterPro"/>
</dbReference>
<keyword evidence="9" id="KW-0804">Transcription</keyword>
<organism evidence="15 16">
    <name type="scientific">Candidatus Danuiimicrobium aquiferis</name>
    <dbReference type="NCBI Taxonomy" id="1801832"/>
    <lineage>
        <taxon>Bacteria</taxon>
        <taxon>Pseudomonadati</taxon>
        <taxon>Candidatus Omnitrophota</taxon>
        <taxon>Candidatus Danuiimicrobium</taxon>
    </lineage>
</organism>
<dbReference type="AlphaFoldDB" id="A0A1G1KVD1"/>
<proteinExistence type="inferred from homology"/>
<dbReference type="GO" id="GO:0006281">
    <property type="term" value="P:DNA repair"/>
    <property type="evidence" value="ECO:0007669"/>
    <property type="project" value="UniProtKB-KW"/>
</dbReference>
<evidence type="ECO:0000259" key="14">
    <source>
        <dbReference type="Pfam" id="PF01726"/>
    </source>
</evidence>